<comment type="caution">
    <text evidence="2">The sequence shown here is derived from an EMBL/GenBank/DDBJ whole genome shotgun (WGS) entry which is preliminary data.</text>
</comment>
<organism evidence="2">
    <name type="scientific">Tanacetum cinerariifolium</name>
    <name type="common">Dalmatian daisy</name>
    <name type="synonym">Chrysanthemum cinerariifolium</name>
    <dbReference type="NCBI Taxonomy" id="118510"/>
    <lineage>
        <taxon>Eukaryota</taxon>
        <taxon>Viridiplantae</taxon>
        <taxon>Streptophyta</taxon>
        <taxon>Embryophyta</taxon>
        <taxon>Tracheophyta</taxon>
        <taxon>Spermatophyta</taxon>
        <taxon>Magnoliopsida</taxon>
        <taxon>eudicotyledons</taxon>
        <taxon>Gunneridae</taxon>
        <taxon>Pentapetalae</taxon>
        <taxon>asterids</taxon>
        <taxon>campanulids</taxon>
        <taxon>Asterales</taxon>
        <taxon>Asteraceae</taxon>
        <taxon>Asteroideae</taxon>
        <taxon>Anthemideae</taxon>
        <taxon>Anthemidinae</taxon>
        <taxon>Tanacetum</taxon>
    </lineage>
</organism>
<feature type="compositionally biased region" description="Basic and acidic residues" evidence="1">
    <location>
        <begin position="67"/>
        <end position="85"/>
    </location>
</feature>
<protein>
    <submittedName>
        <fullName evidence="2">Uncharacterized protein</fullName>
    </submittedName>
</protein>
<reference evidence="2" key="1">
    <citation type="journal article" date="2019" name="Sci. Rep.">
        <title>Draft genome of Tanacetum cinerariifolium, the natural source of mosquito coil.</title>
        <authorList>
            <person name="Yamashiro T."/>
            <person name="Shiraishi A."/>
            <person name="Satake H."/>
            <person name="Nakayama K."/>
        </authorList>
    </citation>
    <scope>NUCLEOTIDE SEQUENCE</scope>
</reference>
<sequence length="164" mass="18204">MQALQKQRAIAYMGVDKLCMTHKPVESSKGFFLSAIVTPSLYLVTPSLRLVTPSLRLVTPSLYDSDDVIRDGNKTRTRQRPDPQTRIDWGIIELTGRKILESPWGSPILNGDGDGDEKQSSDVDGDGDVDESKKRGWDGNVDDEVKPPKKVDYPVNSDSDDERG</sequence>
<dbReference type="AlphaFoldDB" id="A0A6L2KPB1"/>
<evidence type="ECO:0000313" key="2">
    <source>
        <dbReference type="EMBL" id="GEU51278.1"/>
    </source>
</evidence>
<feature type="region of interest" description="Disordered" evidence="1">
    <location>
        <begin position="67"/>
        <end position="87"/>
    </location>
</feature>
<accession>A0A6L2KPB1</accession>
<dbReference type="EMBL" id="BKCJ010002842">
    <property type="protein sequence ID" value="GEU51278.1"/>
    <property type="molecule type" value="Genomic_DNA"/>
</dbReference>
<evidence type="ECO:0000256" key="1">
    <source>
        <dbReference type="SAM" id="MobiDB-lite"/>
    </source>
</evidence>
<gene>
    <name evidence="2" type="ORF">Tci_023256</name>
</gene>
<name>A0A6L2KPB1_TANCI</name>
<proteinExistence type="predicted"/>
<feature type="compositionally biased region" description="Basic and acidic residues" evidence="1">
    <location>
        <begin position="130"/>
        <end position="152"/>
    </location>
</feature>
<feature type="region of interest" description="Disordered" evidence="1">
    <location>
        <begin position="102"/>
        <end position="164"/>
    </location>
</feature>